<evidence type="ECO:0000256" key="1">
    <source>
        <dbReference type="SAM" id="MobiDB-lite"/>
    </source>
</evidence>
<evidence type="ECO:0008006" key="4">
    <source>
        <dbReference type="Google" id="ProtNLM"/>
    </source>
</evidence>
<proteinExistence type="predicted"/>
<evidence type="ECO:0000313" key="3">
    <source>
        <dbReference type="Proteomes" id="UP000295484"/>
    </source>
</evidence>
<accession>A0A4R8G7L4</accession>
<dbReference type="Proteomes" id="UP000295484">
    <property type="component" value="Unassembled WGS sequence"/>
</dbReference>
<protein>
    <recommendedName>
        <fullName evidence="4">Cytochrome c</fullName>
    </recommendedName>
</protein>
<name>A0A4R8G7L4_9RHOB</name>
<feature type="region of interest" description="Disordered" evidence="1">
    <location>
        <begin position="52"/>
        <end position="72"/>
    </location>
</feature>
<evidence type="ECO:0000313" key="2">
    <source>
        <dbReference type="EMBL" id="TDX32622.1"/>
    </source>
</evidence>
<sequence length="96" mass="10092">MPWGSCPGLTDADGAALVAYLQSLAPVAARTPHPAETADRAAAPFFRVTLPSQWTPMGRGPRGATGCGPRVWLKRMPGGVPGGVARSRSRRLRCLP</sequence>
<comment type="caution">
    <text evidence="2">The sequence shown here is derived from an EMBL/GenBank/DDBJ whole genome shotgun (WGS) entry which is preliminary data.</text>
</comment>
<organism evidence="2 3">
    <name type="scientific">Rhodovulum visakhapatnamense</name>
    <dbReference type="NCBI Taxonomy" id="364297"/>
    <lineage>
        <taxon>Bacteria</taxon>
        <taxon>Pseudomonadati</taxon>
        <taxon>Pseudomonadota</taxon>
        <taxon>Alphaproteobacteria</taxon>
        <taxon>Rhodobacterales</taxon>
        <taxon>Paracoccaceae</taxon>
        <taxon>Rhodovulum</taxon>
    </lineage>
</organism>
<reference evidence="2 3" key="1">
    <citation type="submission" date="2019-03" db="EMBL/GenBank/DDBJ databases">
        <title>Genomic Encyclopedia of Type Strains, Phase IV (KMG-IV): sequencing the most valuable type-strain genomes for metagenomic binning, comparative biology and taxonomic classification.</title>
        <authorList>
            <person name="Goeker M."/>
        </authorList>
    </citation>
    <scope>NUCLEOTIDE SEQUENCE [LARGE SCALE GENOMIC DNA]</scope>
    <source>
        <strain evidence="2 3">JA181</strain>
    </source>
</reference>
<dbReference type="AlphaFoldDB" id="A0A4R8G7L4"/>
<dbReference type="EMBL" id="SOEB01000003">
    <property type="protein sequence ID" value="TDX32622.1"/>
    <property type="molecule type" value="Genomic_DNA"/>
</dbReference>
<gene>
    <name evidence="2" type="ORF">EV657_103194</name>
</gene>